<dbReference type="InterPro" id="IPR033116">
    <property type="entry name" value="TRYPSIN_SER"/>
</dbReference>
<dbReference type="GO" id="GO:0004252">
    <property type="term" value="F:serine-type endopeptidase activity"/>
    <property type="evidence" value="ECO:0007669"/>
    <property type="project" value="InterPro"/>
</dbReference>
<evidence type="ECO:0000256" key="2">
    <source>
        <dbReference type="RuleBase" id="RU363034"/>
    </source>
</evidence>
<comment type="caution">
    <text evidence="5">The sequence shown here is derived from an EMBL/GenBank/DDBJ whole genome shotgun (WGS) entry which is preliminary data.</text>
</comment>
<dbReference type="InterPro" id="IPR043504">
    <property type="entry name" value="Peptidase_S1_PA_chymotrypsin"/>
</dbReference>
<accession>A0A9X1QNB1</accession>
<dbReference type="EMBL" id="JAKGSI010000001">
    <property type="protein sequence ID" value="MCF4005776.1"/>
    <property type="molecule type" value="Genomic_DNA"/>
</dbReference>
<keyword evidence="2 5" id="KW-0645">Protease</keyword>
<name>A0A9X1QNB1_9CORY</name>
<dbReference type="Proteomes" id="UP001139336">
    <property type="component" value="Unassembled WGS sequence"/>
</dbReference>
<evidence type="ECO:0000313" key="5">
    <source>
        <dbReference type="EMBL" id="MCF4005776.1"/>
    </source>
</evidence>
<keyword evidence="2" id="KW-0720">Serine protease</keyword>
<dbReference type="PROSITE" id="PS00134">
    <property type="entry name" value="TRYPSIN_HIS"/>
    <property type="match status" value="1"/>
</dbReference>
<feature type="signal peptide" evidence="3">
    <location>
        <begin position="1"/>
        <end position="25"/>
    </location>
</feature>
<protein>
    <submittedName>
        <fullName evidence="5">Trypsin-like serine protease</fullName>
        <ecNumber evidence="5">3.4.21.-</ecNumber>
    </submittedName>
</protein>
<sequence length="239" mass="24849">MRVRMRRILAGIGVSAALASGMAFAPGIVPGAEQLPSAHAVEGGRDALWQPWTAKVTAEGSLCTGSVIGPHWVLTAAHCVGEEEAAHGAVSAGARAERTAAIDRVIHAPGGADAALIHTATSLGVRPVSLPVPGPIPHQPGQFSGWGHGRYPLQTGSATVVGEYRDHHRGEARMLVTHSTRGAQEPGDSGGPFHIGPVLYGVLSSTGARDPQGHVDANYTAVDQLIPWIYRTIGENSFH</sequence>
<evidence type="ECO:0000256" key="3">
    <source>
        <dbReference type="SAM" id="SignalP"/>
    </source>
</evidence>
<dbReference type="EC" id="3.4.21.-" evidence="5"/>
<evidence type="ECO:0000313" key="6">
    <source>
        <dbReference type="Proteomes" id="UP001139336"/>
    </source>
</evidence>
<keyword evidence="1" id="KW-1015">Disulfide bond</keyword>
<proteinExistence type="predicted"/>
<dbReference type="Pfam" id="PF00089">
    <property type="entry name" value="Trypsin"/>
    <property type="match status" value="1"/>
</dbReference>
<feature type="chain" id="PRO_5040833338" evidence="3">
    <location>
        <begin position="26"/>
        <end position="239"/>
    </location>
</feature>
<dbReference type="PROSITE" id="PS50240">
    <property type="entry name" value="TRYPSIN_DOM"/>
    <property type="match status" value="1"/>
</dbReference>
<gene>
    <name evidence="5" type="ORF">L1O03_01105</name>
</gene>
<dbReference type="InterPro" id="IPR051487">
    <property type="entry name" value="Ser/Thr_Proteases_Immune/Dev"/>
</dbReference>
<dbReference type="AlphaFoldDB" id="A0A9X1QNB1"/>
<dbReference type="Gene3D" id="2.40.10.10">
    <property type="entry name" value="Trypsin-like serine proteases"/>
    <property type="match status" value="1"/>
</dbReference>
<reference evidence="5" key="1">
    <citation type="submission" date="2022-01" db="EMBL/GenBank/DDBJ databases">
        <title>Corynebacterium sp. nov isolated from isolated from the feces of the greater white-fronted geese (Anser albifrons) at Poyang Lake, PR China.</title>
        <authorList>
            <person name="Liu Q."/>
        </authorList>
    </citation>
    <scope>NUCLEOTIDE SEQUENCE</scope>
    <source>
        <strain evidence="5">JCM 32435</strain>
    </source>
</reference>
<dbReference type="PANTHER" id="PTHR24256">
    <property type="entry name" value="TRYPTASE-RELATED"/>
    <property type="match status" value="1"/>
</dbReference>
<organism evidence="5 6">
    <name type="scientific">Corynebacterium uropygiale</name>
    <dbReference type="NCBI Taxonomy" id="1775911"/>
    <lineage>
        <taxon>Bacteria</taxon>
        <taxon>Bacillati</taxon>
        <taxon>Actinomycetota</taxon>
        <taxon>Actinomycetes</taxon>
        <taxon>Mycobacteriales</taxon>
        <taxon>Corynebacteriaceae</taxon>
        <taxon>Corynebacterium</taxon>
    </lineage>
</organism>
<keyword evidence="6" id="KW-1185">Reference proteome</keyword>
<dbReference type="InterPro" id="IPR001254">
    <property type="entry name" value="Trypsin_dom"/>
</dbReference>
<dbReference type="GO" id="GO:0006508">
    <property type="term" value="P:proteolysis"/>
    <property type="evidence" value="ECO:0007669"/>
    <property type="project" value="UniProtKB-KW"/>
</dbReference>
<evidence type="ECO:0000256" key="1">
    <source>
        <dbReference type="ARBA" id="ARBA00023157"/>
    </source>
</evidence>
<feature type="domain" description="Peptidase S1" evidence="4">
    <location>
        <begin position="41"/>
        <end position="234"/>
    </location>
</feature>
<dbReference type="SMART" id="SM00020">
    <property type="entry name" value="Tryp_SPc"/>
    <property type="match status" value="1"/>
</dbReference>
<dbReference type="InterPro" id="IPR018114">
    <property type="entry name" value="TRYPSIN_HIS"/>
</dbReference>
<dbReference type="SUPFAM" id="SSF50494">
    <property type="entry name" value="Trypsin-like serine proteases"/>
    <property type="match status" value="1"/>
</dbReference>
<keyword evidence="3" id="KW-0732">Signal</keyword>
<dbReference type="PROSITE" id="PS00135">
    <property type="entry name" value="TRYPSIN_SER"/>
    <property type="match status" value="1"/>
</dbReference>
<keyword evidence="2 5" id="KW-0378">Hydrolase</keyword>
<dbReference type="InterPro" id="IPR009003">
    <property type="entry name" value="Peptidase_S1_PA"/>
</dbReference>
<evidence type="ECO:0000259" key="4">
    <source>
        <dbReference type="PROSITE" id="PS50240"/>
    </source>
</evidence>